<dbReference type="KEGG" id="luo:HHL09_12690"/>
<sequence length="130" mass="14114">MKNLLLILPLVALSMGLSSCCSMFGLKSIAAGYTEETYQRKLCGYDIVREEVVVDSKSGLTEVKETKVPRYKTVTKKVRIKCPSCVRLYCLEEGCCGSNSEAARKMATVQGGSGSPNLGLIPTMKPIVIE</sequence>
<feature type="chain" id="PRO_5032762415" description="Lipoprotein" evidence="1">
    <location>
        <begin position="24"/>
        <end position="130"/>
    </location>
</feature>
<accession>A0A858RIR0</accession>
<dbReference type="Proteomes" id="UP000501812">
    <property type="component" value="Chromosome"/>
</dbReference>
<reference evidence="2 3" key="1">
    <citation type="submission" date="2020-04" db="EMBL/GenBank/DDBJ databases">
        <title>Luteolibacter sp. G-1-1-1 isolated from soil.</title>
        <authorList>
            <person name="Dahal R.H."/>
        </authorList>
    </citation>
    <scope>NUCLEOTIDE SEQUENCE [LARGE SCALE GENOMIC DNA]</scope>
    <source>
        <strain evidence="2 3">G-1-1-1</strain>
    </source>
</reference>
<evidence type="ECO:0000313" key="2">
    <source>
        <dbReference type="EMBL" id="QJE96605.1"/>
    </source>
</evidence>
<keyword evidence="1" id="KW-0732">Signal</keyword>
<feature type="signal peptide" evidence="1">
    <location>
        <begin position="1"/>
        <end position="23"/>
    </location>
</feature>
<name>A0A858RIR0_9BACT</name>
<gene>
    <name evidence="2" type="ORF">HHL09_12690</name>
</gene>
<dbReference type="PROSITE" id="PS51257">
    <property type="entry name" value="PROKAR_LIPOPROTEIN"/>
    <property type="match status" value="1"/>
</dbReference>
<keyword evidence="3" id="KW-1185">Reference proteome</keyword>
<proteinExistence type="predicted"/>
<dbReference type="RefSeq" id="WP_169455006.1">
    <property type="nucleotide sequence ID" value="NZ_CP051774.1"/>
</dbReference>
<dbReference type="EMBL" id="CP051774">
    <property type="protein sequence ID" value="QJE96605.1"/>
    <property type="molecule type" value="Genomic_DNA"/>
</dbReference>
<evidence type="ECO:0000313" key="3">
    <source>
        <dbReference type="Proteomes" id="UP000501812"/>
    </source>
</evidence>
<evidence type="ECO:0000256" key="1">
    <source>
        <dbReference type="SAM" id="SignalP"/>
    </source>
</evidence>
<protein>
    <recommendedName>
        <fullName evidence="4">Lipoprotein</fullName>
    </recommendedName>
</protein>
<dbReference type="AlphaFoldDB" id="A0A858RIR0"/>
<organism evidence="2 3">
    <name type="scientific">Luteolibacter luteus</name>
    <dbReference type="NCBI Taxonomy" id="2728835"/>
    <lineage>
        <taxon>Bacteria</taxon>
        <taxon>Pseudomonadati</taxon>
        <taxon>Verrucomicrobiota</taxon>
        <taxon>Verrucomicrobiia</taxon>
        <taxon>Verrucomicrobiales</taxon>
        <taxon>Verrucomicrobiaceae</taxon>
        <taxon>Luteolibacter</taxon>
    </lineage>
</organism>
<evidence type="ECO:0008006" key="4">
    <source>
        <dbReference type="Google" id="ProtNLM"/>
    </source>
</evidence>